<comment type="subunit">
    <text evidence="6">Homodimer.</text>
</comment>
<dbReference type="NCBIfam" id="TIGR00336">
    <property type="entry name" value="pyrE"/>
    <property type="match status" value="1"/>
</dbReference>
<dbReference type="Pfam" id="PF00156">
    <property type="entry name" value="Pribosyltran"/>
    <property type="match status" value="1"/>
</dbReference>
<dbReference type="EMBL" id="FOLI01000001">
    <property type="protein sequence ID" value="SFB78657.1"/>
    <property type="molecule type" value="Genomic_DNA"/>
</dbReference>
<evidence type="ECO:0000256" key="2">
    <source>
        <dbReference type="ARBA" id="ARBA00011971"/>
    </source>
</evidence>
<dbReference type="SUPFAM" id="SSF53271">
    <property type="entry name" value="PRTase-like"/>
    <property type="match status" value="1"/>
</dbReference>
<dbReference type="InterPro" id="IPR004467">
    <property type="entry name" value="Or_phspho_trans_dom"/>
</dbReference>
<keyword evidence="9" id="KW-1185">Reference proteome</keyword>
<dbReference type="UniPathway" id="UPA00070">
    <property type="reaction ID" value="UER00119"/>
</dbReference>
<dbReference type="Proteomes" id="UP000199376">
    <property type="component" value="Unassembled WGS sequence"/>
</dbReference>
<feature type="binding site" description="in other chain" evidence="6">
    <location>
        <begin position="122"/>
        <end position="130"/>
    </location>
    <ligand>
        <name>5-phospho-alpha-D-ribose 1-diphosphate</name>
        <dbReference type="ChEBI" id="CHEBI:58017"/>
        <note>ligand shared between dimeric partners</note>
    </ligand>
</feature>
<accession>A0A1I1DV00</accession>
<dbReference type="STRING" id="283737.SAMN05660453_0146"/>
<dbReference type="OrthoDB" id="9802134at2"/>
<comment type="pathway">
    <text evidence="1 6">Pyrimidine metabolism; UMP biosynthesis via de novo pathway; UMP from orotate: step 1/2.</text>
</comment>
<feature type="binding site" evidence="6">
    <location>
        <position position="96"/>
    </location>
    <ligand>
        <name>5-phospho-alpha-D-ribose 1-diphosphate</name>
        <dbReference type="ChEBI" id="CHEBI:58017"/>
        <note>ligand shared between dimeric partners</note>
    </ligand>
</feature>
<evidence type="ECO:0000256" key="3">
    <source>
        <dbReference type="ARBA" id="ARBA00022676"/>
    </source>
</evidence>
<feature type="domain" description="Phosphoribosyltransferase" evidence="7">
    <location>
        <begin position="52"/>
        <end position="144"/>
    </location>
</feature>
<comment type="catalytic activity">
    <reaction evidence="6">
        <text>orotidine 5'-phosphate + diphosphate = orotate + 5-phospho-alpha-D-ribose 1-diphosphate</text>
        <dbReference type="Rhea" id="RHEA:10380"/>
        <dbReference type="ChEBI" id="CHEBI:30839"/>
        <dbReference type="ChEBI" id="CHEBI:33019"/>
        <dbReference type="ChEBI" id="CHEBI:57538"/>
        <dbReference type="ChEBI" id="CHEBI:58017"/>
        <dbReference type="EC" id="2.4.2.10"/>
    </reaction>
</comment>
<dbReference type="GO" id="GO:0044205">
    <property type="term" value="P:'de novo' UMP biosynthetic process"/>
    <property type="evidence" value="ECO:0007669"/>
    <property type="project" value="UniProtKB-UniRule"/>
</dbReference>
<name>A0A1I1DV00_9LACO</name>
<dbReference type="HAMAP" id="MF_01208">
    <property type="entry name" value="PyrE"/>
    <property type="match status" value="1"/>
</dbReference>
<dbReference type="EC" id="2.4.2.10" evidence="2 6"/>
<keyword evidence="4 6" id="KW-0808">Transferase</keyword>
<comment type="caution">
    <text evidence="6">Lacks conserved residue(s) required for the propagation of feature annotation.</text>
</comment>
<gene>
    <name evidence="6" type="primary">pyrE</name>
    <name evidence="8" type="ORF">SAMN05660453_0146</name>
</gene>
<comment type="cofactor">
    <cofactor evidence="6">
        <name>Mg(2+)</name>
        <dbReference type="ChEBI" id="CHEBI:18420"/>
    </cofactor>
</comment>
<reference evidence="8 9" key="1">
    <citation type="submission" date="2016-10" db="EMBL/GenBank/DDBJ databases">
        <authorList>
            <person name="de Groot N.N."/>
        </authorList>
    </citation>
    <scope>NUCLEOTIDE SEQUENCE [LARGE SCALE GENOMIC DNA]</scope>
    <source>
        <strain evidence="8 9">DSM 19113</strain>
    </source>
</reference>
<comment type="similarity">
    <text evidence="6">Belongs to the purine/pyrimidine phosphoribosyltransferase family. PyrE subfamily.</text>
</comment>
<keyword evidence="5 6" id="KW-0665">Pyrimidine biosynthesis</keyword>
<dbReference type="InterPro" id="IPR000836">
    <property type="entry name" value="PRTase_dom"/>
</dbReference>
<feature type="binding site" evidence="6">
    <location>
        <position position="126"/>
    </location>
    <ligand>
        <name>orotate</name>
        <dbReference type="ChEBI" id="CHEBI:30839"/>
    </ligand>
</feature>
<evidence type="ECO:0000256" key="6">
    <source>
        <dbReference type="HAMAP-Rule" id="MF_01208"/>
    </source>
</evidence>
<evidence type="ECO:0000259" key="7">
    <source>
        <dbReference type="Pfam" id="PF00156"/>
    </source>
</evidence>
<dbReference type="GO" id="GO:0019856">
    <property type="term" value="P:pyrimidine nucleobase biosynthetic process"/>
    <property type="evidence" value="ECO:0007669"/>
    <property type="project" value="TreeGrafter"/>
</dbReference>
<sequence length="209" mass="23267">MTLQTEIMNQLIDEQIVKFKEEGHFTFASGIHSPIYTDLRQTISYPKTRKDITKALAALVKEHYPDTTVIAGVATAGIPQAALVADELDLPMVYVRSKPKDHGTKSQIEGVIREDDKVLLIDDLISTGGSVLKAAKAVQAANYQVSGVLSIFSYGFPDAMQNFEDAGLTFEPVITYSDLLLRYQERAGMPADKVASYQSWHEDPWNWEK</sequence>
<dbReference type="PANTHER" id="PTHR19278">
    <property type="entry name" value="OROTATE PHOSPHORIBOSYLTRANSFERASE"/>
    <property type="match status" value="1"/>
</dbReference>
<dbReference type="GO" id="GO:0004588">
    <property type="term" value="F:orotate phosphoribosyltransferase activity"/>
    <property type="evidence" value="ECO:0007669"/>
    <property type="project" value="UniProtKB-UniRule"/>
</dbReference>
<feature type="binding site" evidence="6">
    <location>
        <position position="102"/>
    </location>
    <ligand>
        <name>5-phospho-alpha-D-ribose 1-diphosphate</name>
        <dbReference type="ChEBI" id="CHEBI:58017"/>
        <note>ligand shared between dimeric partners</note>
    </ligand>
</feature>
<comment type="function">
    <text evidence="6">Catalyzes the transfer of a ribosyl phosphate group from 5-phosphoribose 1-diphosphate to orotate, leading to the formation of orotidine monophosphate (OMP).</text>
</comment>
<dbReference type="AlphaFoldDB" id="A0A1I1DV00"/>
<evidence type="ECO:0000256" key="4">
    <source>
        <dbReference type="ARBA" id="ARBA00022679"/>
    </source>
</evidence>
<proteinExistence type="inferred from homology"/>
<dbReference type="Gene3D" id="3.40.50.2020">
    <property type="match status" value="1"/>
</dbReference>
<evidence type="ECO:0000313" key="8">
    <source>
        <dbReference type="EMBL" id="SFB78657.1"/>
    </source>
</evidence>
<protein>
    <recommendedName>
        <fullName evidence="2 6">Orotate phosphoribosyltransferase</fullName>
        <shortName evidence="6">OPRT</shortName>
        <shortName evidence="6">OPRTase</shortName>
        <ecNumber evidence="2 6">2.4.2.10</ecNumber>
    </recommendedName>
</protein>
<evidence type="ECO:0000313" key="9">
    <source>
        <dbReference type="Proteomes" id="UP000199376"/>
    </source>
</evidence>
<evidence type="ECO:0000256" key="5">
    <source>
        <dbReference type="ARBA" id="ARBA00022975"/>
    </source>
</evidence>
<keyword evidence="6" id="KW-0460">Magnesium</keyword>
<dbReference type="RefSeq" id="WP_091501079.1">
    <property type="nucleotide sequence ID" value="NZ_FOLI01000001.1"/>
</dbReference>
<dbReference type="CDD" id="cd06223">
    <property type="entry name" value="PRTases_typeI"/>
    <property type="match status" value="1"/>
</dbReference>
<dbReference type="PANTHER" id="PTHR19278:SF9">
    <property type="entry name" value="URIDINE 5'-MONOPHOSPHATE SYNTHASE"/>
    <property type="match status" value="1"/>
</dbReference>
<evidence type="ECO:0000256" key="1">
    <source>
        <dbReference type="ARBA" id="ARBA00004889"/>
    </source>
</evidence>
<dbReference type="InterPro" id="IPR029057">
    <property type="entry name" value="PRTase-like"/>
</dbReference>
<dbReference type="GO" id="GO:0000287">
    <property type="term" value="F:magnesium ion binding"/>
    <property type="evidence" value="ECO:0007669"/>
    <property type="project" value="UniProtKB-UniRule"/>
</dbReference>
<keyword evidence="3 6" id="KW-0328">Glycosyltransferase</keyword>
<dbReference type="InterPro" id="IPR023031">
    <property type="entry name" value="OPRT"/>
</dbReference>
<organism evidence="8 9">
    <name type="scientific">Fructobacillus durionis</name>
    <dbReference type="NCBI Taxonomy" id="283737"/>
    <lineage>
        <taxon>Bacteria</taxon>
        <taxon>Bacillati</taxon>
        <taxon>Bacillota</taxon>
        <taxon>Bacilli</taxon>
        <taxon>Lactobacillales</taxon>
        <taxon>Lactobacillaceae</taxon>
        <taxon>Fructobacillus</taxon>
    </lineage>
</organism>
<feature type="binding site" evidence="6">
    <location>
        <position position="100"/>
    </location>
    <ligand>
        <name>5-phospho-alpha-D-ribose 1-diphosphate</name>
        <dbReference type="ChEBI" id="CHEBI:58017"/>
        <note>ligand shared between dimeric partners</note>
    </ligand>
</feature>